<evidence type="ECO:0000256" key="1">
    <source>
        <dbReference type="SAM" id="MobiDB-lite"/>
    </source>
</evidence>
<sequence>MEIDRYVRNAGIWGSRKNLTAVLLGILLLAAAFLGGCGNSQDMFVRIPEETLPADQESSQAGSPETRKEPGTTEASETEPSKEMIQESENPPQKETNIPAASGTQELNGSIQSVGSYGFTVYQIFNEQQEDGGMIAYSSKEKSTLVDVSFTERTVFTVTSSSDGGITSSSTPGTKADLEVSRSTYMTGMWEGNIFIADTVTIYHFN</sequence>
<dbReference type="AlphaFoldDB" id="A0A1E3ACQ9"/>
<dbReference type="RefSeq" id="WP_069152443.1">
    <property type="nucleotide sequence ID" value="NZ_MCGH01000002.1"/>
</dbReference>
<protein>
    <submittedName>
        <fullName evidence="2">Uncharacterized protein</fullName>
    </submittedName>
</protein>
<dbReference type="EMBL" id="MCGH01000002">
    <property type="protein sequence ID" value="ODM06535.1"/>
    <property type="molecule type" value="Genomic_DNA"/>
</dbReference>
<comment type="caution">
    <text evidence="2">The sequence shown here is derived from an EMBL/GenBank/DDBJ whole genome shotgun (WGS) entry which is preliminary data.</text>
</comment>
<feature type="compositionally biased region" description="Polar residues" evidence="1">
    <location>
        <begin position="87"/>
        <end position="96"/>
    </location>
</feature>
<dbReference type="Proteomes" id="UP000094067">
    <property type="component" value="Unassembled WGS sequence"/>
</dbReference>
<reference evidence="2 3" key="1">
    <citation type="submission" date="2016-07" db="EMBL/GenBank/DDBJ databases">
        <title>Characterization of isolates of Eisenbergiella tayi derived from blood cultures, using whole genome sequencing.</title>
        <authorList>
            <person name="Burdz T."/>
            <person name="Wiebe D."/>
            <person name="Huynh C."/>
            <person name="Bernard K."/>
        </authorList>
    </citation>
    <scope>NUCLEOTIDE SEQUENCE [LARGE SCALE GENOMIC DNA]</scope>
    <source>
        <strain evidence="2 3">NML 110608</strain>
    </source>
</reference>
<accession>A0A1E3ACQ9</accession>
<gene>
    <name evidence="2" type="ORF">BEI61_02425</name>
</gene>
<feature type="region of interest" description="Disordered" evidence="1">
    <location>
        <begin position="51"/>
        <end position="101"/>
    </location>
</feature>
<organism evidence="2 3">
    <name type="scientific">Eisenbergiella tayi</name>
    <dbReference type="NCBI Taxonomy" id="1432052"/>
    <lineage>
        <taxon>Bacteria</taxon>
        <taxon>Bacillati</taxon>
        <taxon>Bacillota</taxon>
        <taxon>Clostridia</taxon>
        <taxon>Lachnospirales</taxon>
        <taxon>Lachnospiraceae</taxon>
        <taxon>Eisenbergiella</taxon>
    </lineage>
</organism>
<proteinExistence type="predicted"/>
<name>A0A1E3ACQ9_9FIRM</name>
<evidence type="ECO:0000313" key="3">
    <source>
        <dbReference type="Proteomes" id="UP000094067"/>
    </source>
</evidence>
<evidence type="ECO:0000313" key="2">
    <source>
        <dbReference type="EMBL" id="ODM06535.1"/>
    </source>
</evidence>